<keyword evidence="5" id="KW-0812">Transmembrane</keyword>
<dbReference type="STRING" id="637679.GCA_001550055_03222"/>
<dbReference type="PANTHER" id="PTHR45663:SF11">
    <property type="entry name" value="GEO12009P1"/>
    <property type="match status" value="1"/>
</dbReference>
<dbReference type="EMBL" id="FNAK01000006">
    <property type="protein sequence ID" value="SDE35585.1"/>
    <property type="molecule type" value="Genomic_DNA"/>
</dbReference>
<dbReference type="Gene3D" id="3.40.30.10">
    <property type="entry name" value="Glutaredoxin"/>
    <property type="match status" value="1"/>
</dbReference>
<dbReference type="OrthoDB" id="7950124at2"/>
<evidence type="ECO:0000256" key="2">
    <source>
        <dbReference type="ARBA" id="ARBA00022982"/>
    </source>
</evidence>
<keyword evidence="4" id="KW-0676">Redox-active center</keyword>
<proteinExistence type="predicted"/>
<accession>A0A1G7CB09</accession>
<dbReference type="RefSeq" id="WP_068306961.1">
    <property type="nucleotide sequence ID" value="NZ_DAIOMO010000001.1"/>
</dbReference>
<keyword evidence="5" id="KW-0472">Membrane</keyword>
<evidence type="ECO:0000256" key="3">
    <source>
        <dbReference type="ARBA" id="ARBA00023157"/>
    </source>
</evidence>
<dbReference type="PROSITE" id="PS00194">
    <property type="entry name" value="THIOREDOXIN_1"/>
    <property type="match status" value="1"/>
</dbReference>
<feature type="transmembrane region" description="Helical" evidence="5">
    <location>
        <begin position="7"/>
        <end position="28"/>
    </location>
</feature>
<dbReference type="InterPro" id="IPR013766">
    <property type="entry name" value="Thioredoxin_domain"/>
</dbReference>
<keyword evidence="3" id="KW-1015">Disulfide bond</keyword>
<dbReference type="Proteomes" id="UP000183685">
    <property type="component" value="Unassembled WGS sequence"/>
</dbReference>
<gene>
    <name evidence="7" type="ORF">SAMN04488071_2699</name>
</gene>
<evidence type="ECO:0000256" key="4">
    <source>
        <dbReference type="ARBA" id="ARBA00023284"/>
    </source>
</evidence>
<dbReference type="SUPFAM" id="SSF52833">
    <property type="entry name" value="Thioredoxin-like"/>
    <property type="match status" value="1"/>
</dbReference>
<reference evidence="7 8" key="1">
    <citation type="submission" date="2016-10" db="EMBL/GenBank/DDBJ databases">
        <authorList>
            <person name="de Groot N.N."/>
        </authorList>
    </citation>
    <scope>NUCLEOTIDE SEQUENCE [LARGE SCALE GENOMIC DNA]</scope>
    <source>
        <strain evidence="7 8">CGMCC 1.9109</strain>
    </source>
</reference>
<dbReference type="CDD" id="cd02947">
    <property type="entry name" value="TRX_family"/>
    <property type="match status" value="1"/>
</dbReference>
<keyword evidence="2" id="KW-0249">Electron transport</keyword>
<evidence type="ECO:0000313" key="7">
    <source>
        <dbReference type="EMBL" id="SDE35585.1"/>
    </source>
</evidence>
<name>A0A1G7CB09_9PROT</name>
<evidence type="ECO:0000256" key="1">
    <source>
        <dbReference type="ARBA" id="ARBA00022448"/>
    </source>
</evidence>
<evidence type="ECO:0000313" key="8">
    <source>
        <dbReference type="Proteomes" id="UP000183685"/>
    </source>
</evidence>
<keyword evidence="1" id="KW-0813">Transport</keyword>
<dbReference type="GO" id="GO:0005737">
    <property type="term" value="C:cytoplasm"/>
    <property type="evidence" value="ECO:0007669"/>
    <property type="project" value="TreeGrafter"/>
</dbReference>
<dbReference type="InterPro" id="IPR017937">
    <property type="entry name" value="Thioredoxin_CS"/>
</dbReference>
<sequence>MKSKMQKIWATVGVTGLIALALFGNLIYMNLRDADPILPGWEEYSPARFAELMARDEPVMVEIYASWCPTCLLQHRAFETLQKEGRAPRIRAVRVDFDRDRSFIEEHGYRGTGLIVVFRNGREVERAAGLTSADDIAAFLVDQGIS</sequence>
<keyword evidence="5" id="KW-1133">Transmembrane helix</keyword>
<evidence type="ECO:0000256" key="5">
    <source>
        <dbReference type="SAM" id="Phobius"/>
    </source>
</evidence>
<dbReference type="AlphaFoldDB" id="A0A1G7CB09"/>
<dbReference type="GO" id="GO:0015035">
    <property type="term" value="F:protein-disulfide reductase activity"/>
    <property type="evidence" value="ECO:0007669"/>
    <property type="project" value="TreeGrafter"/>
</dbReference>
<dbReference type="PROSITE" id="PS51352">
    <property type="entry name" value="THIOREDOXIN_2"/>
    <property type="match status" value="1"/>
</dbReference>
<organism evidence="7 8">
    <name type="scientific">Kordiimonas lacus</name>
    <dbReference type="NCBI Taxonomy" id="637679"/>
    <lineage>
        <taxon>Bacteria</taxon>
        <taxon>Pseudomonadati</taxon>
        <taxon>Pseudomonadota</taxon>
        <taxon>Alphaproteobacteria</taxon>
        <taxon>Kordiimonadales</taxon>
        <taxon>Kordiimonadaceae</taxon>
        <taxon>Kordiimonas</taxon>
    </lineage>
</organism>
<dbReference type="InterPro" id="IPR036249">
    <property type="entry name" value="Thioredoxin-like_sf"/>
</dbReference>
<dbReference type="PANTHER" id="PTHR45663">
    <property type="entry name" value="GEO12009P1"/>
    <property type="match status" value="1"/>
</dbReference>
<evidence type="ECO:0000259" key="6">
    <source>
        <dbReference type="PROSITE" id="PS51352"/>
    </source>
</evidence>
<protein>
    <submittedName>
        <fullName evidence="7">Thioredoxin</fullName>
    </submittedName>
</protein>
<feature type="domain" description="Thioredoxin" evidence="6">
    <location>
        <begin position="20"/>
        <end position="146"/>
    </location>
</feature>
<keyword evidence="8" id="KW-1185">Reference proteome</keyword>
<dbReference type="Pfam" id="PF00085">
    <property type="entry name" value="Thioredoxin"/>
    <property type="match status" value="1"/>
</dbReference>